<name>A0A328YPE0_9BURK</name>
<dbReference type="RefSeq" id="WP_146749404.1">
    <property type="nucleotide sequence ID" value="NZ_CBCSGC010000095.1"/>
</dbReference>
<gene>
    <name evidence="1" type="ORF">AX018_106817</name>
</gene>
<accession>A0A328YPE0</accession>
<organism evidence="1 2">
    <name type="scientific">Paracidovorax anthurii</name>
    <dbReference type="NCBI Taxonomy" id="78229"/>
    <lineage>
        <taxon>Bacteria</taxon>
        <taxon>Pseudomonadati</taxon>
        <taxon>Pseudomonadota</taxon>
        <taxon>Betaproteobacteria</taxon>
        <taxon>Burkholderiales</taxon>
        <taxon>Comamonadaceae</taxon>
        <taxon>Paracidovorax</taxon>
    </lineage>
</organism>
<proteinExistence type="predicted"/>
<dbReference type="EMBL" id="QLTA01000068">
    <property type="protein sequence ID" value="RAR74022.1"/>
    <property type="molecule type" value="Genomic_DNA"/>
</dbReference>
<protein>
    <submittedName>
        <fullName evidence="1">Uncharacterized protein</fullName>
    </submittedName>
</protein>
<sequence length="189" mass="20122">MQQKTFQIFRAGQHKDMSGSVVSMSRSQLQSIARAYNTSLYSAPLQIGHARNPAPPSCGVVQSLDMLGDKLFATASVSDELVALVRDGTYQNRSASFMKPDAPGNPTPGEFYLDHVAFLGAQPPAVKGMEPLAFSEAPSRARALVADATARSLLQFSEATADAVGTCPLARDALRRSLATSGIHVHSVF</sequence>
<comment type="caution">
    <text evidence="1">The sequence shown here is derived from an EMBL/GenBank/DDBJ whole genome shotgun (WGS) entry which is preliminary data.</text>
</comment>
<evidence type="ECO:0000313" key="1">
    <source>
        <dbReference type="EMBL" id="RAR74022.1"/>
    </source>
</evidence>
<keyword evidence="2" id="KW-1185">Reference proteome</keyword>
<evidence type="ECO:0000313" key="2">
    <source>
        <dbReference type="Proteomes" id="UP000248856"/>
    </source>
</evidence>
<dbReference type="OrthoDB" id="9816412at2"/>
<dbReference type="AlphaFoldDB" id="A0A328YPE0"/>
<dbReference type="Proteomes" id="UP000248856">
    <property type="component" value="Unassembled WGS sequence"/>
</dbReference>
<reference evidence="1 2" key="1">
    <citation type="submission" date="2018-06" db="EMBL/GenBank/DDBJ databases">
        <title>Genomic Encyclopedia of Archaeal and Bacterial Type Strains, Phase II (KMG-II): from individual species to whole genera.</title>
        <authorList>
            <person name="Goeker M."/>
        </authorList>
    </citation>
    <scope>NUCLEOTIDE SEQUENCE [LARGE SCALE GENOMIC DNA]</scope>
    <source>
        <strain evidence="1 2">CFPB 3232</strain>
    </source>
</reference>